<feature type="compositionally biased region" description="Acidic residues" evidence="1">
    <location>
        <begin position="54"/>
        <end position="63"/>
    </location>
</feature>
<evidence type="ECO:0000313" key="2">
    <source>
        <dbReference type="EMBL" id="CAE4621351.1"/>
    </source>
</evidence>
<evidence type="ECO:0000256" key="1">
    <source>
        <dbReference type="SAM" id="MobiDB-lite"/>
    </source>
</evidence>
<feature type="region of interest" description="Disordered" evidence="1">
    <location>
        <begin position="25"/>
        <end position="63"/>
    </location>
</feature>
<reference evidence="2" key="1">
    <citation type="submission" date="2021-01" db="EMBL/GenBank/DDBJ databases">
        <authorList>
            <person name="Corre E."/>
            <person name="Pelletier E."/>
            <person name="Niang G."/>
            <person name="Scheremetjew M."/>
            <person name="Finn R."/>
            <person name="Kale V."/>
            <person name="Holt S."/>
            <person name="Cochrane G."/>
            <person name="Meng A."/>
            <person name="Brown T."/>
            <person name="Cohen L."/>
        </authorList>
    </citation>
    <scope>NUCLEOTIDE SEQUENCE</scope>
    <source>
        <strain evidence="2">GSO104</strain>
    </source>
</reference>
<feature type="compositionally biased region" description="Basic and acidic residues" evidence="1">
    <location>
        <begin position="28"/>
        <end position="37"/>
    </location>
</feature>
<gene>
    <name evidence="2" type="ORF">DBRI00130_LOCUS22318</name>
</gene>
<organism evidence="2">
    <name type="scientific">Ditylum brightwellii</name>
    <dbReference type="NCBI Taxonomy" id="49249"/>
    <lineage>
        <taxon>Eukaryota</taxon>
        <taxon>Sar</taxon>
        <taxon>Stramenopiles</taxon>
        <taxon>Ochrophyta</taxon>
        <taxon>Bacillariophyta</taxon>
        <taxon>Mediophyceae</taxon>
        <taxon>Lithodesmiophycidae</taxon>
        <taxon>Lithodesmiales</taxon>
        <taxon>Lithodesmiaceae</taxon>
        <taxon>Ditylum</taxon>
    </lineage>
</organism>
<dbReference type="AlphaFoldDB" id="A0A7S4RPZ4"/>
<sequence length="157" mass="18443">MNSLVKSTMECMHRENNNRIPFWNLKESSNEEEKEEYKEEENWDDWSCSSSESGCDDSSVDSMSNEELDDLLRSVGLEVIELEITHLSLEIQTHKYERQELPSDKTFNNIPVYIEEEECGDETSLTEEEIKSIQEAASNMRQCQRHNRCTRNQKHVC</sequence>
<protein>
    <submittedName>
        <fullName evidence="2">Uncharacterized protein</fullName>
    </submittedName>
</protein>
<dbReference type="EMBL" id="HBNS01028400">
    <property type="protein sequence ID" value="CAE4621351.1"/>
    <property type="molecule type" value="Transcribed_RNA"/>
</dbReference>
<proteinExistence type="predicted"/>
<name>A0A7S4RPZ4_9STRA</name>
<accession>A0A7S4RPZ4</accession>